<name>A0AC61DBG9_9FIRM</name>
<evidence type="ECO:0000313" key="1">
    <source>
        <dbReference type="EMBL" id="PHV70634.1"/>
    </source>
</evidence>
<gene>
    <name evidence="1" type="ORF">CS063_09870</name>
</gene>
<accession>A0AC61DBG9</accession>
<evidence type="ECO:0000313" key="2">
    <source>
        <dbReference type="Proteomes" id="UP000224460"/>
    </source>
</evidence>
<dbReference type="Proteomes" id="UP000224460">
    <property type="component" value="Unassembled WGS sequence"/>
</dbReference>
<reference evidence="1" key="1">
    <citation type="submission" date="2017-10" db="EMBL/GenBank/DDBJ databases">
        <title>Genome sequence of cellulolytic Lachnospiraceae bacterium XHS1971 isolated from hotspring sediment.</title>
        <authorList>
            <person name="Vasudevan G."/>
            <person name="Joshi A.J."/>
            <person name="Hivarkar S."/>
            <person name="Lanjekar V.B."/>
            <person name="Dhakephalkar P.K."/>
            <person name="Dagar S."/>
        </authorList>
    </citation>
    <scope>NUCLEOTIDE SEQUENCE</scope>
    <source>
        <strain evidence="1">XHS1971</strain>
    </source>
</reference>
<dbReference type="EMBL" id="PEDL01000009">
    <property type="protein sequence ID" value="PHV70634.1"/>
    <property type="molecule type" value="Genomic_DNA"/>
</dbReference>
<keyword evidence="2" id="KW-1185">Reference proteome</keyword>
<protein>
    <submittedName>
        <fullName evidence="1">Transporter</fullName>
    </submittedName>
</protein>
<comment type="caution">
    <text evidence="1">The sequence shown here is derived from an EMBL/GenBank/DDBJ whole genome shotgun (WGS) entry which is preliminary data.</text>
</comment>
<sequence length="298" mass="32095">MRAMLFIIIIIIGYGLKRVGIFKKEDFSTISKIVLNLTLPCAIIVNFSNLVMEKSLMIMIVIGFLCNVILIVVGYILAIGKSNEERSFNMINLGGYNIGSFTIPFAQAFLGPVGIVAICLFDAGNAIMATGGTYAVASSLDKSNGEKMTISAILKKLMSSPPLVCYIVMLILAFLKKDLPTPVLDLVGLIGAANAFLSMFMIGIGFQLNFKKSQVIQSTKIILSRYIVAAILAVIVYNVLPFDMEIRKAIVLVVFSPISAVSTAFTEKIGGDIGLSSTINSLSIIMGLVFITSILVLI</sequence>
<proteinExistence type="predicted"/>
<organism evidence="1 2">
    <name type="scientific">Sporanaerobium hydrogeniformans</name>
    <dbReference type="NCBI Taxonomy" id="3072179"/>
    <lineage>
        <taxon>Bacteria</taxon>
        <taxon>Bacillati</taxon>
        <taxon>Bacillota</taxon>
        <taxon>Clostridia</taxon>
        <taxon>Lachnospirales</taxon>
        <taxon>Lachnospiraceae</taxon>
        <taxon>Sporanaerobium</taxon>
    </lineage>
</organism>